<dbReference type="PROSITE" id="PS51257">
    <property type="entry name" value="PROKAR_LIPOPROTEIN"/>
    <property type="match status" value="1"/>
</dbReference>
<organism evidence="1 2">
    <name type="scientific">Gemmata massiliana</name>
    <dbReference type="NCBI Taxonomy" id="1210884"/>
    <lineage>
        <taxon>Bacteria</taxon>
        <taxon>Pseudomonadati</taxon>
        <taxon>Planctomycetota</taxon>
        <taxon>Planctomycetia</taxon>
        <taxon>Gemmatales</taxon>
        <taxon>Gemmataceae</taxon>
        <taxon>Gemmata</taxon>
    </lineage>
</organism>
<reference evidence="1 2" key="1">
    <citation type="submission" date="2019-05" db="EMBL/GenBank/DDBJ databases">
        <authorList>
            <consortium name="Science for Life Laboratories"/>
        </authorList>
    </citation>
    <scope>NUCLEOTIDE SEQUENCE [LARGE SCALE GENOMIC DNA]</scope>
    <source>
        <strain evidence="1">Soil9</strain>
    </source>
</reference>
<proteinExistence type="predicted"/>
<sequence>MATLSARIATFLLVVGSVAGLCGCGGGSKEKPVFKVHGKLTFEGKPMSGAEIAFLPADPAQRGLQSRATANANGEYTLYTYRQNDGAPAGEYVVTLYWPAPLSKRAAEKLEKAETVEEKDAIIAPDRLKDVYRDPLKTKLKATVAEKDNEIDFTLP</sequence>
<evidence type="ECO:0000313" key="2">
    <source>
        <dbReference type="Proteomes" id="UP000464178"/>
    </source>
</evidence>
<dbReference type="RefSeq" id="WP_162668412.1">
    <property type="nucleotide sequence ID" value="NZ_LR593886.1"/>
</dbReference>
<gene>
    <name evidence="1" type="ORF">SOIL9_39800</name>
</gene>
<name>A0A6P2D0X7_9BACT</name>
<evidence type="ECO:0000313" key="1">
    <source>
        <dbReference type="EMBL" id="VTR93734.1"/>
    </source>
</evidence>
<evidence type="ECO:0008006" key="3">
    <source>
        <dbReference type="Google" id="ProtNLM"/>
    </source>
</evidence>
<keyword evidence="2" id="KW-1185">Reference proteome</keyword>
<dbReference type="Proteomes" id="UP000464178">
    <property type="component" value="Chromosome"/>
</dbReference>
<dbReference type="AlphaFoldDB" id="A0A6P2D0X7"/>
<dbReference type="KEGG" id="gms:SOIL9_39800"/>
<protein>
    <recommendedName>
        <fullName evidence="3">Carboxypeptidase regulatory-like domain-containing protein</fullName>
    </recommendedName>
</protein>
<accession>A0A6P2D0X7</accession>
<dbReference type="EMBL" id="LR593886">
    <property type="protein sequence ID" value="VTR93734.1"/>
    <property type="molecule type" value="Genomic_DNA"/>
</dbReference>